<dbReference type="GO" id="GO:0006508">
    <property type="term" value="P:proteolysis"/>
    <property type="evidence" value="ECO:0007669"/>
    <property type="project" value="UniProtKB-KW"/>
</dbReference>
<organism evidence="2 3">
    <name type="scientific">Cucumis melo var. makuwa</name>
    <name type="common">Oriental melon</name>
    <dbReference type="NCBI Taxonomy" id="1194695"/>
    <lineage>
        <taxon>Eukaryota</taxon>
        <taxon>Viridiplantae</taxon>
        <taxon>Streptophyta</taxon>
        <taxon>Embryophyta</taxon>
        <taxon>Tracheophyta</taxon>
        <taxon>Spermatophyta</taxon>
        <taxon>Magnoliopsida</taxon>
        <taxon>eudicotyledons</taxon>
        <taxon>Gunneridae</taxon>
        <taxon>Pentapetalae</taxon>
        <taxon>rosids</taxon>
        <taxon>fabids</taxon>
        <taxon>Cucurbitales</taxon>
        <taxon>Cucurbitaceae</taxon>
        <taxon>Benincaseae</taxon>
        <taxon>Cucumis</taxon>
    </lineage>
</organism>
<comment type="caution">
    <text evidence="2">The sequence shown here is derived from an EMBL/GenBank/DDBJ whole genome shotgun (WGS) entry which is preliminary data.</text>
</comment>
<feature type="region of interest" description="Disordered" evidence="1">
    <location>
        <begin position="1"/>
        <end position="43"/>
    </location>
</feature>
<dbReference type="AlphaFoldDB" id="A0A5A7SVX7"/>
<accession>A0A5A7SVX7</accession>
<evidence type="ECO:0000313" key="2">
    <source>
        <dbReference type="EMBL" id="KAA0035444.1"/>
    </source>
</evidence>
<dbReference type="GO" id="GO:0008233">
    <property type="term" value="F:peptidase activity"/>
    <property type="evidence" value="ECO:0007669"/>
    <property type="project" value="UniProtKB-KW"/>
</dbReference>
<sequence>MILRHSPGKMPPRRGARREGGRGGRGAGHTQPEEQLAAQAANPTAFVTQADLAAMEKRYRDMKYNPKTFDGSMDNPTKAQMWLTSKETIFRYMKCPDDQKVQCAVFFLEDRGIAWWDTAERMLGGDNLGAVQGELLC</sequence>
<evidence type="ECO:0000313" key="3">
    <source>
        <dbReference type="Proteomes" id="UP000321393"/>
    </source>
</evidence>
<proteinExistence type="predicted"/>
<keyword evidence="2" id="KW-0378">Hydrolase</keyword>
<evidence type="ECO:0000256" key="1">
    <source>
        <dbReference type="SAM" id="MobiDB-lite"/>
    </source>
</evidence>
<dbReference type="EMBL" id="SSTE01019907">
    <property type="protein sequence ID" value="KAA0035444.1"/>
    <property type="molecule type" value="Genomic_DNA"/>
</dbReference>
<gene>
    <name evidence="2" type="ORF">E6C27_scaffold285G00690</name>
</gene>
<keyword evidence="2" id="KW-0645">Protease</keyword>
<dbReference type="Proteomes" id="UP000321393">
    <property type="component" value="Unassembled WGS sequence"/>
</dbReference>
<dbReference type="OrthoDB" id="1936908at2759"/>
<name>A0A5A7SVX7_CUCMM</name>
<protein>
    <submittedName>
        <fullName evidence="2">Gag protease polyprotein</fullName>
    </submittedName>
</protein>
<reference evidence="2 3" key="1">
    <citation type="submission" date="2019-08" db="EMBL/GenBank/DDBJ databases">
        <title>Draft genome sequences of two oriental melons (Cucumis melo L. var makuwa).</title>
        <authorList>
            <person name="Kwon S.-Y."/>
        </authorList>
    </citation>
    <scope>NUCLEOTIDE SEQUENCE [LARGE SCALE GENOMIC DNA]</scope>
    <source>
        <strain evidence="3">cv. SW 3</strain>
        <tissue evidence="2">Leaf</tissue>
    </source>
</reference>